<comment type="caution">
    <text evidence="2">The sequence shown here is derived from an EMBL/GenBank/DDBJ whole genome shotgun (WGS) entry which is preliminary data.</text>
</comment>
<evidence type="ECO:0000313" key="3">
    <source>
        <dbReference type="Proteomes" id="UP000737018"/>
    </source>
</evidence>
<gene>
    <name evidence="2" type="ORF">CMV_027778</name>
</gene>
<dbReference type="OrthoDB" id="695275at2759"/>
<sequence length="401" mass="45958">MASPDFYGEYKAFLPLFLKQKYLRVWDYGYKAEKALSSIRSLNLLRYLNMSHSNIEVLPESTTCLVNLQTLKLDYCHHLHTLPKDMKQMKNLRVIALHSMENVLEGLQPNSNLKKLCISCYRGSKFSTWMKDLLLPNLVEISLENCRSYEHLPPLGKLPHLKVLVLTGSEFYGDGTIVFPSLESLELCDMTNLEEWRIVNGKESFPHLSTLLIAGCSRLEEFPIIPSVTSFTIRRSNAKLLCSVKNLTLLSFLAIEDFNKLTLLPDVLLRNHKMLVSLRIYYLCELESLANQFNSLSALKYLEISYCNKLQSLPEGIQKLCCLQSLHILCCYRFASFQMFGFGGLSSLRKLWIEKCEAFCSLSEGIQYLTALEELCLDKCPELISLPEGIRHLTNLRTLQL</sequence>
<protein>
    <recommendedName>
        <fullName evidence="1">R13L1/DRL21-like LRR repeat region domain-containing protein</fullName>
    </recommendedName>
</protein>
<dbReference type="Gene3D" id="3.80.10.10">
    <property type="entry name" value="Ribonuclease Inhibitor"/>
    <property type="match status" value="2"/>
</dbReference>
<keyword evidence="3" id="KW-1185">Reference proteome</keyword>
<dbReference type="Pfam" id="PF25019">
    <property type="entry name" value="LRR_R13L1-DRL21"/>
    <property type="match status" value="1"/>
</dbReference>
<dbReference type="PANTHER" id="PTHR47186:SF3">
    <property type="entry name" value="OS09G0267800 PROTEIN"/>
    <property type="match status" value="1"/>
</dbReference>
<dbReference type="AlphaFoldDB" id="A0A8J4QIV9"/>
<evidence type="ECO:0000313" key="2">
    <source>
        <dbReference type="EMBL" id="KAF3945893.1"/>
    </source>
</evidence>
<feature type="domain" description="R13L1/DRL21-like LRR repeat region" evidence="1">
    <location>
        <begin position="100"/>
        <end position="167"/>
    </location>
</feature>
<dbReference type="SUPFAM" id="SSF52058">
    <property type="entry name" value="L domain-like"/>
    <property type="match status" value="2"/>
</dbReference>
<dbReference type="InterPro" id="IPR032675">
    <property type="entry name" value="LRR_dom_sf"/>
</dbReference>
<organism evidence="2 3">
    <name type="scientific">Castanea mollissima</name>
    <name type="common">Chinese chestnut</name>
    <dbReference type="NCBI Taxonomy" id="60419"/>
    <lineage>
        <taxon>Eukaryota</taxon>
        <taxon>Viridiplantae</taxon>
        <taxon>Streptophyta</taxon>
        <taxon>Embryophyta</taxon>
        <taxon>Tracheophyta</taxon>
        <taxon>Spermatophyta</taxon>
        <taxon>Magnoliopsida</taxon>
        <taxon>eudicotyledons</taxon>
        <taxon>Gunneridae</taxon>
        <taxon>Pentapetalae</taxon>
        <taxon>rosids</taxon>
        <taxon>fabids</taxon>
        <taxon>Fagales</taxon>
        <taxon>Fagaceae</taxon>
        <taxon>Castanea</taxon>
    </lineage>
</organism>
<dbReference type="PANTHER" id="PTHR47186">
    <property type="entry name" value="LEUCINE-RICH REPEAT-CONTAINING PROTEIN 57"/>
    <property type="match status" value="1"/>
</dbReference>
<proteinExistence type="predicted"/>
<evidence type="ECO:0000259" key="1">
    <source>
        <dbReference type="Pfam" id="PF25019"/>
    </source>
</evidence>
<dbReference type="InterPro" id="IPR056789">
    <property type="entry name" value="LRR_R13L1-DRL21"/>
</dbReference>
<dbReference type="Proteomes" id="UP000737018">
    <property type="component" value="Unassembled WGS sequence"/>
</dbReference>
<reference evidence="2" key="1">
    <citation type="submission" date="2020-03" db="EMBL/GenBank/DDBJ databases">
        <title>Castanea mollissima Vanexum genome sequencing.</title>
        <authorList>
            <person name="Staton M."/>
        </authorList>
    </citation>
    <scope>NUCLEOTIDE SEQUENCE</scope>
    <source>
        <tissue evidence="2">Leaf</tissue>
    </source>
</reference>
<accession>A0A8J4QIV9</accession>
<dbReference type="EMBL" id="JRKL02010719">
    <property type="protein sequence ID" value="KAF3945893.1"/>
    <property type="molecule type" value="Genomic_DNA"/>
</dbReference>
<name>A0A8J4QIV9_9ROSI</name>